<feature type="region of interest" description="Disordered" evidence="3">
    <location>
        <begin position="1"/>
        <end position="46"/>
    </location>
</feature>
<dbReference type="PRINTS" id="PR00922">
    <property type="entry name" value="DADACBPTASE3"/>
</dbReference>
<accession>A0A2K8UCB9</accession>
<keyword evidence="2" id="KW-0378">Hydrolase</keyword>
<feature type="compositionally biased region" description="Low complexity" evidence="3">
    <location>
        <begin position="21"/>
        <end position="35"/>
    </location>
</feature>
<dbReference type="GO" id="GO:0004185">
    <property type="term" value="F:serine-type carboxypeptidase activity"/>
    <property type="evidence" value="ECO:0007669"/>
    <property type="project" value="InterPro"/>
</dbReference>
<evidence type="ECO:0000313" key="5">
    <source>
        <dbReference type="Proteomes" id="UP000232638"/>
    </source>
</evidence>
<dbReference type="Gene3D" id="3.40.710.10">
    <property type="entry name" value="DD-peptidase/beta-lactamase superfamily"/>
    <property type="match status" value="1"/>
</dbReference>
<dbReference type="Gene3D" id="3.50.80.20">
    <property type="entry name" value="D-Ala-D-Ala carboxypeptidase C, peptidase S13"/>
    <property type="match status" value="1"/>
</dbReference>
<dbReference type="SUPFAM" id="SSF56601">
    <property type="entry name" value="beta-lactamase/transpeptidase-like"/>
    <property type="match status" value="1"/>
</dbReference>
<dbReference type="GO" id="GO:0000270">
    <property type="term" value="P:peptidoglycan metabolic process"/>
    <property type="evidence" value="ECO:0007669"/>
    <property type="project" value="TreeGrafter"/>
</dbReference>
<dbReference type="NCBIfam" id="TIGR00666">
    <property type="entry name" value="PBP4"/>
    <property type="match status" value="1"/>
</dbReference>
<dbReference type="EMBL" id="CP020370">
    <property type="protein sequence ID" value="AUB83240.1"/>
    <property type="molecule type" value="Genomic_DNA"/>
</dbReference>
<dbReference type="KEGG" id="tsy:THSYN_21370"/>
<dbReference type="InterPro" id="IPR012338">
    <property type="entry name" value="Beta-lactam/transpept-like"/>
</dbReference>
<dbReference type="PANTHER" id="PTHR30023">
    <property type="entry name" value="D-ALANYL-D-ALANINE CARBOXYPEPTIDASE"/>
    <property type="match status" value="1"/>
</dbReference>
<reference evidence="4 5" key="1">
    <citation type="submission" date="2017-03" db="EMBL/GenBank/DDBJ databases">
        <title>Complete genome sequence of Candidatus 'Thiodictyon syntrophicum' sp. nov. strain Cad16T, a photolithoautotroph purple sulfur bacterium isolated from an alpine meromictic lake.</title>
        <authorList>
            <person name="Luedin S.M."/>
            <person name="Pothier J.F."/>
            <person name="Danza F."/>
            <person name="Storelli N."/>
            <person name="Wittwer M."/>
            <person name="Tonolla M."/>
        </authorList>
    </citation>
    <scope>NUCLEOTIDE SEQUENCE [LARGE SCALE GENOMIC DNA]</scope>
    <source>
        <strain evidence="4 5">Cad16T</strain>
    </source>
</reference>
<gene>
    <name evidence="4" type="ORF">THSYN_21370</name>
</gene>
<sequence>MEPNRKSTPKASGRLNRLPRSAASASAAMNSTRSSPWGAGATGAQGSRGGPVASLFIWSPAGVSLPVAGSQGFWSGGGARCRVASARSGRTGAAAGAVQARSRMRRDPHSSRRMDRKTVDDIPIAGRLAVSGRTRQSVSQVLIAPATTSRLRCRTGSLVSLGGHPDWRSPPVPASSHRARPAARRLLPRLWLALWLLPTAGHGGPLPVDIDRALRLHQIDQADLSLYVREVTQEQPRVDLNGEVPRVPASTIKLLTSIVALGQLGPNFRWQTRVWLSGPLVNGRLAGDLIIQGGGDPSLRLEDLWRLLWELKARGLTGIGGDLIIDNSAFAPPETTRAAFDGKGQSGYNALPVAFSLNEQLTAVELQLDPAAKTLRAYLSPPVAHVELRNELKVVQGACQAKNHRVHVAVAGEGPALMTLQGTFAAGCGRDHVEGLLLEPLQQAGRATLALWEELGGTLEGQVRDGVRPKNAVLFHTHESAELPVILRDVNKWSNNLIARTLFLTLGMERFGRPATPAKGEAAAKEWLAKQGLDFPELVVTNGSGLSREDRISARSLGRLLAFAYANQGMSELMASLPILGVDGTLHRRFKHEALRGHGHLKTGTMAGATGLAGFVDDRTGRRWIMVSMINNPRLQTWRGKAVEEAVLRWIYGEPAAGCAAGGAAPCPEKVLGTGARVQSPAAGRKPGATVSQTTQDRNP</sequence>
<keyword evidence="5" id="KW-1185">Reference proteome</keyword>
<proteinExistence type="inferred from homology"/>
<evidence type="ECO:0000256" key="2">
    <source>
        <dbReference type="ARBA" id="ARBA00022801"/>
    </source>
</evidence>
<dbReference type="InterPro" id="IPR000667">
    <property type="entry name" value="Peptidase_S13"/>
</dbReference>
<feature type="compositionally biased region" description="Polar residues" evidence="3">
    <location>
        <begin position="690"/>
        <end position="700"/>
    </location>
</feature>
<feature type="region of interest" description="Disordered" evidence="3">
    <location>
        <begin position="92"/>
        <end position="116"/>
    </location>
</feature>
<keyword evidence="4" id="KW-0121">Carboxypeptidase</keyword>
<dbReference type="AlphaFoldDB" id="A0A2K8UCB9"/>
<comment type="similarity">
    <text evidence="1">Belongs to the peptidase S13 family.</text>
</comment>
<evidence type="ECO:0000256" key="3">
    <source>
        <dbReference type="SAM" id="MobiDB-lite"/>
    </source>
</evidence>
<organism evidence="4 5">
    <name type="scientific">Candidatus Thiodictyon syntrophicum</name>
    <dbReference type="NCBI Taxonomy" id="1166950"/>
    <lineage>
        <taxon>Bacteria</taxon>
        <taxon>Pseudomonadati</taxon>
        <taxon>Pseudomonadota</taxon>
        <taxon>Gammaproteobacteria</taxon>
        <taxon>Chromatiales</taxon>
        <taxon>Chromatiaceae</taxon>
        <taxon>Thiodictyon</taxon>
    </lineage>
</organism>
<evidence type="ECO:0000256" key="1">
    <source>
        <dbReference type="ARBA" id="ARBA00006096"/>
    </source>
</evidence>
<dbReference type="Proteomes" id="UP000232638">
    <property type="component" value="Chromosome"/>
</dbReference>
<evidence type="ECO:0000313" key="4">
    <source>
        <dbReference type="EMBL" id="AUB83240.1"/>
    </source>
</evidence>
<dbReference type="PANTHER" id="PTHR30023:SF0">
    <property type="entry name" value="PENICILLIN-SENSITIVE CARBOXYPEPTIDASE A"/>
    <property type="match status" value="1"/>
</dbReference>
<protein>
    <submittedName>
        <fullName evidence="4">D-alanyl-D-alanine carboxypeptidase/D-alanyl-D-alanine-endopeptidase</fullName>
    </submittedName>
</protein>
<feature type="region of interest" description="Disordered" evidence="3">
    <location>
        <begin position="676"/>
        <end position="700"/>
    </location>
</feature>
<dbReference type="Pfam" id="PF02113">
    <property type="entry name" value="Peptidase_S13"/>
    <property type="match status" value="1"/>
</dbReference>
<dbReference type="GO" id="GO:0006508">
    <property type="term" value="P:proteolysis"/>
    <property type="evidence" value="ECO:0007669"/>
    <property type="project" value="InterPro"/>
</dbReference>
<feature type="compositionally biased region" description="Basic and acidic residues" evidence="3">
    <location>
        <begin position="105"/>
        <end position="116"/>
    </location>
</feature>
<name>A0A2K8UCB9_9GAMM</name>
<keyword evidence="4" id="KW-0645">Protease</keyword>